<keyword evidence="9" id="KW-0251">Elongation factor</keyword>
<dbReference type="InterPro" id="IPR031176">
    <property type="entry name" value="ELL/occludin"/>
</dbReference>
<dbReference type="Proteomes" id="UP000076858">
    <property type="component" value="Unassembled WGS sequence"/>
</dbReference>
<evidence type="ECO:0000256" key="5">
    <source>
        <dbReference type="ARBA" id="ARBA00023242"/>
    </source>
</evidence>
<feature type="compositionally biased region" description="Low complexity" evidence="7">
    <location>
        <begin position="265"/>
        <end position="277"/>
    </location>
</feature>
<dbReference type="GO" id="GO:0003746">
    <property type="term" value="F:translation elongation factor activity"/>
    <property type="evidence" value="ECO:0007669"/>
    <property type="project" value="UniProtKB-KW"/>
</dbReference>
<evidence type="ECO:0000256" key="1">
    <source>
        <dbReference type="ARBA" id="ARBA00004123"/>
    </source>
</evidence>
<dbReference type="PANTHER" id="PTHR23288">
    <property type="entry name" value="OCCLUDIN AND RNA POLYMERASE II ELONGATION FACTOR ELL"/>
    <property type="match status" value="1"/>
</dbReference>
<dbReference type="InterPro" id="IPR019464">
    <property type="entry name" value="ELL_N"/>
</dbReference>
<evidence type="ECO:0000256" key="7">
    <source>
        <dbReference type="SAM" id="MobiDB-lite"/>
    </source>
</evidence>
<dbReference type="InterPro" id="IPR010844">
    <property type="entry name" value="Occludin_ELL"/>
</dbReference>
<organism evidence="9 10">
    <name type="scientific">Daphnia magna</name>
    <dbReference type="NCBI Taxonomy" id="35525"/>
    <lineage>
        <taxon>Eukaryota</taxon>
        <taxon>Metazoa</taxon>
        <taxon>Ecdysozoa</taxon>
        <taxon>Arthropoda</taxon>
        <taxon>Crustacea</taxon>
        <taxon>Branchiopoda</taxon>
        <taxon>Diplostraca</taxon>
        <taxon>Cladocera</taxon>
        <taxon>Anomopoda</taxon>
        <taxon>Daphniidae</taxon>
        <taxon>Daphnia</taxon>
    </lineage>
</organism>
<evidence type="ECO:0000313" key="9">
    <source>
        <dbReference type="EMBL" id="KZS11846.1"/>
    </source>
</evidence>
<dbReference type="GO" id="GO:0032968">
    <property type="term" value="P:positive regulation of transcription elongation by RNA polymerase II"/>
    <property type="evidence" value="ECO:0007669"/>
    <property type="project" value="TreeGrafter"/>
</dbReference>
<feature type="region of interest" description="Disordered" evidence="7">
    <location>
        <begin position="108"/>
        <end position="369"/>
    </location>
</feature>
<dbReference type="GO" id="GO:0008023">
    <property type="term" value="C:transcription elongation factor complex"/>
    <property type="evidence" value="ECO:0007669"/>
    <property type="project" value="InterPro"/>
</dbReference>
<feature type="compositionally biased region" description="Low complexity" evidence="7">
    <location>
        <begin position="204"/>
        <end position="214"/>
    </location>
</feature>
<gene>
    <name evidence="9" type="ORF">APZ42_023368</name>
</gene>
<keyword evidence="3" id="KW-0805">Transcription regulation</keyword>
<dbReference type="OrthoDB" id="6284217at2759"/>
<keyword evidence="10" id="KW-1185">Reference proteome</keyword>
<evidence type="ECO:0000256" key="4">
    <source>
        <dbReference type="ARBA" id="ARBA00023163"/>
    </source>
</evidence>
<dbReference type="Gene3D" id="6.10.140.340">
    <property type="match status" value="1"/>
</dbReference>
<dbReference type="STRING" id="35525.A0A164V0I1"/>
<evidence type="ECO:0000256" key="6">
    <source>
        <dbReference type="PROSITE-ProRule" id="PRU01324"/>
    </source>
</evidence>
<evidence type="ECO:0000256" key="2">
    <source>
        <dbReference type="ARBA" id="ARBA00009171"/>
    </source>
</evidence>
<feature type="compositionally biased region" description="Low complexity" evidence="7">
    <location>
        <begin position="288"/>
        <end position="310"/>
    </location>
</feature>
<sequence length="501" mass="56120">MTLSSSTLKDGYSNGGSGSMAEANPELMRRPLRERIIHLLAIRSYKKPELVNRLHREGLKEKDKKLIMNVLSAIGLMKDQAYHLARHIWNDVHDDWPFYTDQERQILKRRKPQNLTPPVSDSSSGSGHSPPSSSLHSNGSPVGSSSSTSAIHKTSASPSPSGGGGGGGGGGGSGGGGSSVVEKRERGEKRPSQQVLAGLDPLDAAAVEAAANAAKKQRISLYKKPDSSQSTHHHSSVPDSRNAQQQMAPARSSSSLKVRPSPPSHHQQQQQQQQHYHNNNKDNHHHQQQQQQQPPQLPPAQQQHYNNNNHQHQHNHHRSENQNHYRPGSLKLSTSSTTQPTTVVSTRVTSSTDGPDTPNSSPDSMSAEHMTDTTDVVALSASTTEPEPEPYTLQYRTIVSGEQRSRYKEDFNSQYNEYRNLHKAIDKVSKRFSHLEEELRQQHEGTTAWQRIKSQIVREYRENLRDAKYREAKRRFQHLHEKLAHIKRLVLEWDTTQTCRS</sequence>
<feature type="region of interest" description="Disordered" evidence="7">
    <location>
        <begin position="1"/>
        <end position="25"/>
    </location>
</feature>
<comment type="similarity">
    <text evidence="2 6">Belongs to the ELL/occludin family.</text>
</comment>
<dbReference type="GO" id="GO:0042795">
    <property type="term" value="P:snRNA transcription by RNA polymerase II"/>
    <property type="evidence" value="ECO:0007669"/>
    <property type="project" value="TreeGrafter"/>
</dbReference>
<keyword evidence="9" id="KW-0648">Protein biosynthesis</keyword>
<dbReference type="PANTHER" id="PTHR23288:SF17">
    <property type="entry name" value="RNA POLYMERASE II ELONGATION FACTOR ELL"/>
    <property type="match status" value="1"/>
</dbReference>
<evidence type="ECO:0000256" key="3">
    <source>
        <dbReference type="ARBA" id="ARBA00023015"/>
    </source>
</evidence>
<dbReference type="SUPFAM" id="SSF144292">
    <property type="entry name" value="occludin/ELL-like"/>
    <property type="match status" value="1"/>
</dbReference>
<comment type="subcellular location">
    <subcellularLocation>
        <location evidence="1">Nucleus</location>
    </subcellularLocation>
</comment>
<feature type="compositionally biased region" description="Low complexity" evidence="7">
    <location>
        <begin position="333"/>
        <end position="352"/>
    </location>
</feature>
<dbReference type="AlphaFoldDB" id="A0A164V0I1"/>
<keyword evidence="5" id="KW-0539">Nucleus</keyword>
<accession>A0A164V0I1</accession>
<feature type="compositionally biased region" description="Polar residues" evidence="7">
    <location>
        <begin position="353"/>
        <end position="364"/>
    </location>
</feature>
<feature type="domain" description="OCEL" evidence="8">
    <location>
        <begin position="389"/>
        <end position="498"/>
    </location>
</feature>
<dbReference type="GO" id="GO:0000987">
    <property type="term" value="F:cis-regulatory region sequence-specific DNA binding"/>
    <property type="evidence" value="ECO:0007669"/>
    <property type="project" value="TreeGrafter"/>
</dbReference>
<dbReference type="InterPro" id="IPR036390">
    <property type="entry name" value="WH_DNA-bd_sf"/>
</dbReference>
<dbReference type="PROSITE" id="PS51980">
    <property type="entry name" value="OCEL"/>
    <property type="match status" value="1"/>
</dbReference>
<dbReference type="InterPro" id="IPR042065">
    <property type="entry name" value="E3_ELL-like"/>
</dbReference>
<dbReference type="GO" id="GO:0006368">
    <property type="term" value="P:transcription elongation by RNA polymerase II"/>
    <property type="evidence" value="ECO:0007669"/>
    <property type="project" value="InterPro"/>
</dbReference>
<dbReference type="Pfam" id="PF10390">
    <property type="entry name" value="ELL"/>
    <property type="match status" value="1"/>
</dbReference>
<keyword evidence="4" id="KW-0804">Transcription</keyword>
<proteinExistence type="inferred from homology"/>
<evidence type="ECO:0000259" key="8">
    <source>
        <dbReference type="PROSITE" id="PS51980"/>
    </source>
</evidence>
<feature type="compositionally biased region" description="Low complexity" evidence="7">
    <location>
        <begin position="116"/>
        <end position="160"/>
    </location>
</feature>
<feature type="compositionally biased region" description="Polar residues" evidence="7">
    <location>
        <begin position="237"/>
        <end position="256"/>
    </location>
</feature>
<reference evidence="9 10" key="1">
    <citation type="submission" date="2016-03" db="EMBL/GenBank/DDBJ databases">
        <title>EvidentialGene: Evidence-directed Construction of Genes on Genomes.</title>
        <authorList>
            <person name="Gilbert D.G."/>
            <person name="Choi J.-H."/>
            <person name="Mockaitis K."/>
            <person name="Colbourne J."/>
            <person name="Pfrender M."/>
        </authorList>
    </citation>
    <scope>NUCLEOTIDE SEQUENCE [LARGE SCALE GENOMIC DNA]</scope>
    <source>
        <strain evidence="9 10">Xinb3</strain>
        <tissue evidence="9">Complete organism</tissue>
    </source>
</reference>
<dbReference type="Pfam" id="PF07303">
    <property type="entry name" value="Occludin_ELL"/>
    <property type="match status" value="1"/>
</dbReference>
<name>A0A164V0I1_9CRUS</name>
<dbReference type="EMBL" id="LRGB01001516">
    <property type="protein sequence ID" value="KZS11846.1"/>
    <property type="molecule type" value="Genomic_DNA"/>
</dbReference>
<feature type="compositionally biased region" description="Gly residues" evidence="7">
    <location>
        <begin position="161"/>
        <end position="178"/>
    </location>
</feature>
<evidence type="ECO:0000313" key="10">
    <source>
        <dbReference type="Proteomes" id="UP000076858"/>
    </source>
</evidence>
<protein>
    <submittedName>
        <fullName evidence="9">RNA polymerase II elongation factor ELL-like protein</fullName>
    </submittedName>
</protein>
<comment type="caution">
    <text evidence="9">The sequence shown here is derived from an EMBL/GenBank/DDBJ whole genome shotgun (WGS) entry which is preliminary data.</text>
</comment>
<dbReference type="SUPFAM" id="SSF46785">
    <property type="entry name" value="Winged helix' DNA-binding domain"/>
    <property type="match status" value="1"/>
</dbReference>
<dbReference type="Gene3D" id="1.10.10.2670">
    <property type="entry name" value="E3 ubiquitin-protein ligase"/>
    <property type="match status" value="1"/>
</dbReference>
<feature type="compositionally biased region" description="Basic and acidic residues" evidence="7">
    <location>
        <begin position="181"/>
        <end position="191"/>
    </location>
</feature>